<dbReference type="InterPro" id="IPR036388">
    <property type="entry name" value="WH-like_DNA-bd_sf"/>
</dbReference>
<keyword evidence="2" id="KW-0805">Transcription regulation</keyword>
<dbReference type="InterPro" id="IPR005119">
    <property type="entry name" value="LysR_subst-bd"/>
</dbReference>
<feature type="domain" description="HTH lysR-type" evidence="5">
    <location>
        <begin position="9"/>
        <end position="66"/>
    </location>
</feature>
<gene>
    <name evidence="6" type="ORF">SAMN06265373_10916</name>
</gene>
<comment type="caution">
    <text evidence="6">The sequence shown here is derived from an EMBL/GenBank/DDBJ whole genome shotgun (WGS) entry which is preliminary data.</text>
</comment>
<dbReference type="InterPro" id="IPR036390">
    <property type="entry name" value="WH_DNA-bd_sf"/>
</dbReference>
<reference evidence="6 7" key="1">
    <citation type="submission" date="2017-05" db="EMBL/GenBank/DDBJ databases">
        <authorList>
            <person name="Varghese N."/>
            <person name="Submissions S."/>
        </authorList>
    </citation>
    <scope>NUCLEOTIDE SEQUENCE [LARGE SCALE GENOMIC DNA]</scope>
    <source>
        <strain evidence="6 7">DSM 29734</strain>
    </source>
</reference>
<keyword evidence="4" id="KW-0804">Transcription</keyword>
<dbReference type="InterPro" id="IPR000847">
    <property type="entry name" value="LysR_HTH_N"/>
</dbReference>
<dbReference type="Pfam" id="PF03466">
    <property type="entry name" value="LysR_substrate"/>
    <property type="match status" value="1"/>
</dbReference>
<sequence>MDKTGFDHLPLEWVRAFEAAARLGSFTAAAQETSLTQSAISQRIGHLEARLGTQLFVRQARRITLTADGEAWLPHVQAALVGLRDSTEALFGVSRNRLTISASGSINELWLVPRLEQLAEVSGAQITLSTMVVASGDTKDDAAVRIRYGSGDWPVAYAVPLYEERLSPVVAPALLGRGAWQTLPRLSVSGPRPSWRRWCAQTDTSTTPVSHLRFDSFCAGLAAARAGQGVLLASLPLVQAELDAGRLVRVADEVLRHHETYWLLGAKERLSRRQWRQLSGCLVDGTA</sequence>
<dbReference type="RefSeq" id="WP_283427525.1">
    <property type="nucleotide sequence ID" value="NZ_FXTY01000009.1"/>
</dbReference>
<keyword evidence="7" id="KW-1185">Reference proteome</keyword>
<comment type="similarity">
    <text evidence="1">Belongs to the LysR transcriptional regulatory family.</text>
</comment>
<evidence type="ECO:0000256" key="3">
    <source>
        <dbReference type="ARBA" id="ARBA00023125"/>
    </source>
</evidence>
<evidence type="ECO:0000256" key="4">
    <source>
        <dbReference type="ARBA" id="ARBA00023163"/>
    </source>
</evidence>
<name>A0ABY1PHJ6_9RHOB</name>
<dbReference type="PANTHER" id="PTHR30537">
    <property type="entry name" value="HTH-TYPE TRANSCRIPTIONAL REGULATOR"/>
    <property type="match status" value="1"/>
</dbReference>
<protein>
    <submittedName>
        <fullName evidence="6">Transcriptional regulator, LysR family</fullName>
    </submittedName>
</protein>
<dbReference type="SUPFAM" id="SSF46785">
    <property type="entry name" value="Winged helix' DNA-binding domain"/>
    <property type="match status" value="1"/>
</dbReference>
<dbReference type="Pfam" id="PF00126">
    <property type="entry name" value="HTH_1"/>
    <property type="match status" value="1"/>
</dbReference>
<evidence type="ECO:0000313" key="7">
    <source>
        <dbReference type="Proteomes" id="UP001157961"/>
    </source>
</evidence>
<accession>A0ABY1PHJ6</accession>
<organism evidence="6 7">
    <name type="scientific">Shimia sagamensis</name>
    <dbReference type="NCBI Taxonomy" id="1566352"/>
    <lineage>
        <taxon>Bacteria</taxon>
        <taxon>Pseudomonadati</taxon>
        <taxon>Pseudomonadota</taxon>
        <taxon>Alphaproteobacteria</taxon>
        <taxon>Rhodobacterales</taxon>
        <taxon>Roseobacteraceae</taxon>
    </lineage>
</organism>
<dbReference type="Gene3D" id="1.10.10.10">
    <property type="entry name" value="Winged helix-like DNA-binding domain superfamily/Winged helix DNA-binding domain"/>
    <property type="match status" value="1"/>
</dbReference>
<dbReference type="PRINTS" id="PR00039">
    <property type="entry name" value="HTHLYSR"/>
</dbReference>
<evidence type="ECO:0000259" key="5">
    <source>
        <dbReference type="PROSITE" id="PS50931"/>
    </source>
</evidence>
<proteinExistence type="inferred from homology"/>
<dbReference type="SUPFAM" id="SSF53850">
    <property type="entry name" value="Periplasmic binding protein-like II"/>
    <property type="match status" value="1"/>
</dbReference>
<dbReference type="PROSITE" id="PS50931">
    <property type="entry name" value="HTH_LYSR"/>
    <property type="match status" value="1"/>
</dbReference>
<evidence type="ECO:0000313" key="6">
    <source>
        <dbReference type="EMBL" id="SMP33132.1"/>
    </source>
</evidence>
<dbReference type="Gene3D" id="3.40.190.10">
    <property type="entry name" value="Periplasmic binding protein-like II"/>
    <property type="match status" value="2"/>
</dbReference>
<evidence type="ECO:0000256" key="2">
    <source>
        <dbReference type="ARBA" id="ARBA00023015"/>
    </source>
</evidence>
<dbReference type="Proteomes" id="UP001157961">
    <property type="component" value="Unassembled WGS sequence"/>
</dbReference>
<evidence type="ECO:0000256" key="1">
    <source>
        <dbReference type="ARBA" id="ARBA00009437"/>
    </source>
</evidence>
<dbReference type="InterPro" id="IPR058163">
    <property type="entry name" value="LysR-type_TF_proteobact-type"/>
</dbReference>
<dbReference type="PANTHER" id="PTHR30537:SF74">
    <property type="entry name" value="HTH-TYPE TRANSCRIPTIONAL REGULATOR TRPI"/>
    <property type="match status" value="1"/>
</dbReference>
<keyword evidence="3" id="KW-0238">DNA-binding</keyword>
<dbReference type="EMBL" id="FXTY01000009">
    <property type="protein sequence ID" value="SMP33132.1"/>
    <property type="molecule type" value="Genomic_DNA"/>
</dbReference>